<dbReference type="AlphaFoldDB" id="A0A0C1QQK2"/>
<evidence type="ECO:0008006" key="4">
    <source>
        <dbReference type="Google" id="ProtNLM"/>
    </source>
</evidence>
<evidence type="ECO:0000313" key="2">
    <source>
        <dbReference type="EMBL" id="KID57352.1"/>
    </source>
</evidence>
<evidence type="ECO:0000256" key="1">
    <source>
        <dbReference type="SAM" id="SignalP"/>
    </source>
</evidence>
<name>A0A0C1QQK2_9GAMM</name>
<dbReference type="Proteomes" id="UP000031327">
    <property type="component" value="Unassembled WGS sequence"/>
</dbReference>
<dbReference type="SUPFAM" id="SSF54427">
    <property type="entry name" value="NTF2-like"/>
    <property type="match status" value="1"/>
</dbReference>
<organism evidence="2 3">
    <name type="scientific">Pseudoalteromonas luteoviolacea</name>
    <dbReference type="NCBI Taxonomy" id="43657"/>
    <lineage>
        <taxon>Bacteria</taxon>
        <taxon>Pseudomonadati</taxon>
        <taxon>Pseudomonadota</taxon>
        <taxon>Gammaproteobacteria</taxon>
        <taxon>Alteromonadales</taxon>
        <taxon>Pseudoalteromonadaceae</taxon>
        <taxon>Pseudoalteromonas</taxon>
    </lineage>
</organism>
<dbReference type="EMBL" id="JWIC01000005">
    <property type="protein sequence ID" value="KID57352.1"/>
    <property type="molecule type" value="Genomic_DNA"/>
</dbReference>
<dbReference type="InterPro" id="IPR032710">
    <property type="entry name" value="NTF2-like_dom_sf"/>
</dbReference>
<dbReference type="PROSITE" id="PS51257">
    <property type="entry name" value="PROKAR_LIPOPROTEIN"/>
    <property type="match status" value="1"/>
</dbReference>
<evidence type="ECO:0000313" key="3">
    <source>
        <dbReference type="Proteomes" id="UP000031327"/>
    </source>
</evidence>
<proteinExistence type="predicted"/>
<sequence>MGNNVRLNFMLLASALSCGALAHSTPEEAVGSLFKALSHAPKEKPDIAKLKELFHTQAKIFGVHQANADPKLMAVSGAEFFTLLDKVPEKGFYECEVLRKVQVYDRFAHVYSLAETRFMKGQKEPDFTGVNSIQLYKVENKWQILSLYYQIENPSVAIDLNGAKSGTCL</sequence>
<feature type="chain" id="PRO_5002136966" description="Nuclear transport factor 2 family protein" evidence="1">
    <location>
        <begin position="23"/>
        <end position="169"/>
    </location>
</feature>
<reference evidence="2 3" key="1">
    <citation type="submission" date="2014-12" db="EMBL/GenBank/DDBJ databases">
        <title>Draft Genome Sequence of Pseudoalteromonas luteoviolacea HI1.</title>
        <authorList>
            <person name="Asahina A.Y."/>
            <person name="Hadfield M.G."/>
        </authorList>
    </citation>
    <scope>NUCLEOTIDE SEQUENCE [LARGE SCALE GENOMIC DNA]</scope>
    <source>
        <strain evidence="2 3">HI1</strain>
    </source>
</reference>
<dbReference type="Gene3D" id="3.10.450.50">
    <property type="match status" value="1"/>
</dbReference>
<comment type="caution">
    <text evidence="2">The sequence shown here is derived from an EMBL/GenBank/DDBJ whole genome shotgun (WGS) entry which is preliminary data.</text>
</comment>
<accession>A0A0C1QQK2</accession>
<keyword evidence="1" id="KW-0732">Signal</keyword>
<feature type="signal peptide" evidence="1">
    <location>
        <begin position="1"/>
        <end position="22"/>
    </location>
</feature>
<gene>
    <name evidence="2" type="ORF">JF50_09030</name>
</gene>
<protein>
    <recommendedName>
        <fullName evidence="4">Nuclear transport factor 2 family protein</fullName>
    </recommendedName>
</protein>